<dbReference type="EMBL" id="WEGH01000003">
    <property type="protein sequence ID" value="MQY06628.1"/>
    <property type="molecule type" value="Genomic_DNA"/>
</dbReference>
<keyword evidence="4" id="KW-1185">Reference proteome</keyword>
<sequence length="276" mass="27856">MQVVFKEALGQSGGMGGLSPRRRVFVVGVAVVVLVLGLVVTVRVVGGGASRAAGDRPGTVLLVPGYGGGTDGLRVLADRLRAAGRDAVVVDLPGDGTGDLAGQARALDRAADRALRGGAPSVDVVGHSAGGVVARLWVRERGGAGKARRIVTLGTPHRGVDLAAAGLALAPGACRRACQELAPGSALLRRLGDRAPGPVRWTSVWSERDETVPPASSPLAGAVDVDLQRVCADARTRHAELPSDPLVTGIVLRALGDAAPPAGFGPADCAALRVSS</sequence>
<dbReference type="AlphaFoldDB" id="A0A7K0BZL1"/>
<organism evidence="3 4">
    <name type="scientific">Actinomadura macrotermitis</name>
    <dbReference type="NCBI Taxonomy" id="2585200"/>
    <lineage>
        <taxon>Bacteria</taxon>
        <taxon>Bacillati</taxon>
        <taxon>Actinomycetota</taxon>
        <taxon>Actinomycetes</taxon>
        <taxon>Streptosporangiales</taxon>
        <taxon>Thermomonosporaceae</taxon>
        <taxon>Actinomadura</taxon>
    </lineage>
</organism>
<dbReference type="GO" id="GO:0016788">
    <property type="term" value="F:hydrolase activity, acting on ester bonds"/>
    <property type="evidence" value="ECO:0007669"/>
    <property type="project" value="InterPro"/>
</dbReference>
<proteinExistence type="predicted"/>
<gene>
    <name evidence="3" type="ORF">ACRB68_47230</name>
</gene>
<evidence type="ECO:0000313" key="3">
    <source>
        <dbReference type="EMBL" id="MQY06628.1"/>
    </source>
</evidence>
<keyword evidence="1" id="KW-0812">Transmembrane</keyword>
<reference evidence="3 4" key="1">
    <citation type="submission" date="2019-10" db="EMBL/GenBank/DDBJ databases">
        <title>Actinomadura rubteroloni sp. nov. and Actinomadura macrotermitis sp. nov., isolated from the gut of fungus growing-termite Macrotermes natalensis.</title>
        <authorList>
            <person name="Benndorf R."/>
            <person name="Martin K."/>
            <person name="Kuefner M."/>
            <person name="De Beer W."/>
            <person name="Kaster A.-K."/>
            <person name="Vollmers J."/>
            <person name="Poulsen M."/>
            <person name="Beemelmanns C."/>
        </authorList>
    </citation>
    <scope>NUCLEOTIDE SEQUENCE [LARGE SCALE GENOMIC DNA]</scope>
    <source>
        <strain evidence="3 4">RB68</strain>
    </source>
</reference>
<evidence type="ECO:0000256" key="1">
    <source>
        <dbReference type="SAM" id="Phobius"/>
    </source>
</evidence>
<evidence type="ECO:0000313" key="4">
    <source>
        <dbReference type="Proteomes" id="UP000487268"/>
    </source>
</evidence>
<accession>A0A7K0BZL1</accession>
<evidence type="ECO:0000259" key="2">
    <source>
        <dbReference type="Pfam" id="PF07819"/>
    </source>
</evidence>
<dbReference type="Pfam" id="PF07819">
    <property type="entry name" value="PGAP1"/>
    <property type="match status" value="1"/>
</dbReference>
<comment type="caution">
    <text evidence="3">The sequence shown here is derived from an EMBL/GenBank/DDBJ whole genome shotgun (WGS) entry which is preliminary data.</text>
</comment>
<keyword evidence="1" id="KW-1133">Transmembrane helix</keyword>
<name>A0A7K0BZL1_9ACTN</name>
<keyword evidence="1" id="KW-0472">Membrane</keyword>
<dbReference type="Proteomes" id="UP000487268">
    <property type="component" value="Unassembled WGS sequence"/>
</dbReference>
<dbReference type="Gene3D" id="3.40.50.1820">
    <property type="entry name" value="alpha/beta hydrolase"/>
    <property type="match status" value="1"/>
</dbReference>
<dbReference type="InterPro" id="IPR012908">
    <property type="entry name" value="PGAP1-ab_dom-like"/>
</dbReference>
<feature type="domain" description="GPI inositol-deacylase PGAP1-like alpha/beta" evidence="2">
    <location>
        <begin position="118"/>
        <end position="159"/>
    </location>
</feature>
<protein>
    <recommendedName>
        <fullName evidence="2">GPI inositol-deacylase PGAP1-like alpha/beta domain-containing protein</fullName>
    </recommendedName>
</protein>
<dbReference type="SUPFAM" id="SSF53474">
    <property type="entry name" value="alpha/beta-Hydrolases"/>
    <property type="match status" value="1"/>
</dbReference>
<feature type="transmembrane region" description="Helical" evidence="1">
    <location>
        <begin position="24"/>
        <end position="46"/>
    </location>
</feature>
<dbReference type="InterPro" id="IPR029058">
    <property type="entry name" value="AB_hydrolase_fold"/>
</dbReference>